<evidence type="ECO:0000256" key="2">
    <source>
        <dbReference type="ARBA" id="ARBA00022679"/>
    </source>
</evidence>
<protein>
    <recommendedName>
        <fullName evidence="9">Protein kinase domain-containing protein</fullName>
    </recommendedName>
</protein>
<dbReference type="PANTHER" id="PTHR44329:SF289">
    <property type="entry name" value="SERINE_THREONINE-PROTEIN KINASE VIK"/>
    <property type="match status" value="1"/>
</dbReference>
<keyword evidence="1 7" id="KW-0723">Serine/threonine-protein kinase</keyword>
<evidence type="ECO:0000256" key="3">
    <source>
        <dbReference type="ARBA" id="ARBA00022741"/>
    </source>
</evidence>
<name>A0A8S1IYD0_9CHLO</name>
<comment type="similarity">
    <text evidence="7">Belongs to the protein kinase superfamily.</text>
</comment>
<organism evidence="10 11">
    <name type="scientific">Ostreobium quekettii</name>
    <dbReference type="NCBI Taxonomy" id="121088"/>
    <lineage>
        <taxon>Eukaryota</taxon>
        <taxon>Viridiplantae</taxon>
        <taxon>Chlorophyta</taxon>
        <taxon>core chlorophytes</taxon>
        <taxon>Ulvophyceae</taxon>
        <taxon>TCBD clade</taxon>
        <taxon>Bryopsidales</taxon>
        <taxon>Ostreobineae</taxon>
        <taxon>Ostreobiaceae</taxon>
        <taxon>Ostreobium</taxon>
    </lineage>
</organism>
<comment type="caution">
    <text evidence="10">The sequence shown here is derived from an EMBL/GenBank/DDBJ whole genome shotgun (WGS) entry which is preliminary data.</text>
</comment>
<dbReference type="EMBL" id="CAJHUC010001222">
    <property type="protein sequence ID" value="CAD7700315.1"/>
    <property type="molecule type" value="Genomic_DNA"/>
</dbReference>
<feature type="region of interest" description="Disordered" evidence="8">
    <location>
        <begin position="1"/>
        <end position="23"/>
    </location>
</feature>
<evidence type="ECO:0000313" key="11">
    <source>
        <dbReference type="Proteomes" id="UP000708148"/>
    </source>
</evidence>
<proteinExistence type="inferred from homology"/>
<dbReference type="PROSITE" id="PS00107">
    <property type="entry name" value="PROTEIN_KINASE_ATP"/>
    <property type="match status" value="1"/>
</dbReference>
<dbReference type="Gene3D" id="1.10.510.10">
    <property type="entry name" value="Transferase(Phosphotransferase) domain 1"/>
    <property type="match status" value="2"/>
</dbReference>
<sequence length="485" mass="54423">MGRESSTEDPPWADGPDHGPATYRSFTQSIAADLAEKSRSQLYPERGVSQPDVDGRRLRFGRLVGGGAFSDVFEADHIPGPGFDPARKERVAVKVLKVEGREQEREVVDFVREVQIMRDLPERSYFVKYLGAGSLDAWNPDMKHRSLFVMMEYMNQGTLGDLLVRQMARPRRPLYTKEQAIQWLIQIARALNALHSATPKILHRDVKAENILLTEEAPGEIVAKLGDFGLHTCVAKIPGHSRGVPVVPNQIIWAKEDGTLSPKCQILLPKNVEAQEDEPYEARGTSWASDASTRGLTSEEVNYRLTTRVGSYMYMAPEVYLEEMYSEKADVFSFGMIMYELLSSRLMLVVYSKLMEERGDKLGVREYARRVSRGWRPSIRVRLVEPLKALIAECWSPDAALRPSMGDVIVRLEDALEQGGIVEEGEEEEEEVGTLSSLARRLMGWLASLWTTRRNLTFPCGGNALGSAAPLKQGLRRPDLEVIST</sequence>
<gene>
    <name evidence="10" type="ORF">OSTQU699_LOCUS5674</name>
</gene>
<dbReference type="InterPro" id="IPR017441">
    <property type="entry name" value="Protein_kinase_ATP_BS"/>
</dbReference>
<keyword evidence="5 6" id="KW-0067">ATP-binding</keyword>
<dbReference type="SUPFAM" id="SSF56112">
    <property type="entry name" value="Protein kinase-like (PK-like)"/>
    <property type="match status" value="1"/>
</dbReference>
<dbReference type="PANTHER" id="PTHR44329">
    <property type="entry name" value="SERINE/THREONINE-PROTEIN KINASE TNNI3K-RELATED"/>
    <property type="match status" value="1"/>
</dbReference>
<evidence type="ECO:0000256" key="1">
    <source>
        <dbReference type="ARBA" id="ARBA00022527"/>
    </source>
</evidence>
<keyword evidence="11" id="KW-1185">Reference proteome</keyword>
<dbReference type="GO" id="GO:0004674">
    <property type="term" value="F:protein serine/threonine kinase activity"/>
    <property type="evidence" value="ECO:0007669"/>
    <property type="project" value="UniProtKB-KW"/>
</dbReference>
<evidence type="ECO:0000256" key="5">
    <source>
        <dbReference type="ARBA" id="ARBA00022840"/>
    </source>
</evidence>
<dbReference type="InterPro" id="IPR001245">
    <property type="entry name" value="Ser-Thr/Tyr_kinase_cat_dom"/>
</dbReference>
<dbReference type="AlphaFoldDB" id="A0A8S1IYD0"/>
<dbReference type="Proteomes" id="UP000708148">
    <property type="component" value="Unassembled WGS sequence"/>
</dbReference>
<dbReference type="Pfam" id="PF07714">
    <property type="entry name" value="PK_Tyr_Ser-Thr"/>
    <property type="match status" value="1"/>
</dbReference>
<reference evidence="10" key="1">
    <citation type="submission" date="2020-12" db="EMBL/GenBank/DDBJ databases">
        <authorList>
            <person name="Iha C."/>
        </authorList>
    </citation>
    <scope>NUCLEOTIDE SEQUENCE</scope>
</reference>
<evidence type="ECO:0000259" key="9">
    <source>
        <dbReference type="PROSITE" id="PS50011"/>
    </source>
</evidence>
<dbReference type="OrthoDB" id="4062651at2759"/>
<dbReference type="PROSITE" id="PS50011">
    <property type="entry name" value="PROTEIN_KINASE_DOM"/>
    <property type="match status" value="1"/>
</dbReference>
<dbReference type="InterPro" id="IPR051681">
    <property type="entry name" value="Ser/Thr_Kinases-Pseudokinases"/>
</dbReference>
<keyword evidence="2" id="KW-0808">Transferase</keyword>
<evidence type="ECO:0000256" key="8">
    <source>
        <dbReference type="SAM" id="MobiDB-lite"/>
    </source>
</evidence>
<accession>A0A8S1IYD0</accession>
<dbReference type="GO" id="GO:0005524">
    <property type="term" value="F:ATP binding"/>
    <property type="evidence" value="ECO:0007669"/>
    <property type="project" value="UniProtKB-UniRule"/>
</dbReference>
<dbReference type="InterPro" id="IPR000719">
    <property type="entry name" value="Prot_kinase_dom"/>
</dbReference>
<evidence type="ECO:0000256" key="7">
    <source>
        <dbReference type="RuleBase" id="RU000304"/>
    </source>
</evidence>
<dbReference type="PROSITE" id="PS00108">
    <property type="entry name" value="PROTEIN_KINASE_ST"/>
    <property type="match status" value="1"/>
</dbReference>
<feature type="domain" description="Protein kinase" evidence="9">
    <location>
        <begin position="58"/>
        <end position="416"/>
    </location>
</feature>
<evidence type="ECO:0000313" key="10">
    <source>
        <dbReference type="EMBL" id="CAD7700315.1"/>
    </source>
</evidence>
<keyword evidence="4" id="KW-0418">Kinase</keyword>
<evidence type="ECO:0000256" key="6">
    <source>
        <dbReference type="PROSITE-ProRule" id="PRU10141"/>
    </source>
</evidence>
<dbReference type="Pfam" id="PF00069">
    <property type="entry name" value="Pkinase"/>
    <property type="match status" value="1"/>
</dbReference>
<dbReference type="SMART" id="SM00220">
    <property type="entry name" value="S_TKc"/>
    <property type="match status" value="1"/>
</dbReference>
<feature type="binding site" evidence="6">
    <location>
        <position position="94"/>
    </location>
    <ligand>
        <name>ATP</name>
        <dbReference type="ChEBI" id="CHEBI:30616"/>
    </ligand>
</feature>
<evidence type="ECO:0000256" key="4">
    <source>
        <dbReference type="ARBA" id="ARBA00022777"/>
    </source>
</evidence>
<dbReference type="InterPro" id="IPR008271">
    <property type="entry name" value="Ser/Thr_kinase_AS"/>
</dbReference>
<dbReference type="InterPro" id="IPR011009">
    <property type="entry name" value="Kinase-like_dom_sf"/>
</dbReference>
<keyword evidence="3 6" id="KW-0547">Nucleotide-binding</keyword>